<keyword evidence="10" id="KW-1185">Reference proteome</keyword>
<feature type="region of interest" description="Disordered" evidence="7">
    <location>
        <begin position="153"/>
        <end position="189"/>
    </location>
</feature>
<dbReference type="GO" id="GO:0004525">
    <property type="term" value="F:ribonuclease III activity"/>
    <property type="evidence" value="ECO:0007669"/>
    <property type="project" value="InterPro"/>
</dbReference>
<sequence>METSVTISEFLAYYRQCMRLKPVDAGIYSPLVLAYVGDAVYEIIIRTRMINHGSLQVSKLHRRSSELVRAGSQARLIRLIEGMLTQEEHAVYKRGRNAKSGTSAKNASMIDYRRATGLEALVGWLFLREEYGRLVDLVSQGLERMGVFQEAEKLGNDSGLPESRSEAAQQGNPAVMMNDWKKQENSHEI</sequence>
<feature type="compositionally biased region" description="Basic and acidic residues" evidence="7">
    <location>
        <begin position="179"/>
        <end position="189"/>
    </location>
</feature>
<dbReference type="SUPFAM" id="SSF69065">
    <property type="entry name" value="RNase III domain-like"/>
    <property type="match status" value="1"/>
</dbReference>
<dbReference type="Proteomes" id="UP000429958">
    <property type="component" value="Unassembled WGS sequence"/>
</dbReference>
<keyword evidence="3 6" id="KW-0540">Nuclease</keyword>
<evidence type="ECO:0000256" key="3">
    <source>
        <dbReference type="ARBA" id="ARBA00022722"/>
    </source>
</evidence>
<dbReference type="EMBL" id="VUMD01000005">
    <property type="protein sequence ID" value="MSS36405.1"/>
    <property type="molecule type" value="Genomic_DNA"/>
</dbReference>
<evidence type="ECO:0000259" key="8">
    <source>
        <dbReference type="Pfam" id="PF00636"/>
    </source>
</evidence>
<dbReference type="InterPro" id="IPR036389">
    <property type="entry name" value="RNase_III_sf"/>
</dbReference>
<dbReference type="HAMAP" id="MF_01468">
    <property type="entry name" value="RNase_Mini_III"/>
    <property type="match status" value="1"/>
</dbReference>
<name>A0A7X2NKA0_9CLOT</name>
<keyword evidence="1 6" id="KW-0690">Ribosome biogenesis</keyword>
<dbReference type="GO" id="GO:0005737">
    <property type="term" value="C:cytoplasm"/>
    <property type="evidence" value="ECO:0007669"/>
    <property type="project" value="UniProtKB-SubCell"/>
</dbReference>
<dbReference type="Pfam" id="PF00636">
    <property type="entry name" value="Ribonuclease_3"/>
    <property type="match status" value="1"/>
</dbReference>
<accession>A0A7X2NKA0</accession>
<evidence type="ECO:0000256" key="4">
    <source>
        <dbReference type="ARBA" id="ARBA00022759"/>
    </source>
</evidence>
<comment type="caution">
    <text evidence="9">The sequence shown here is derived from an EMBL/GenBank/DDBJ whole genome shotgun (WGS) entry which is preliminary data.</text>
</comment>
<keyword evidence="4 6" id="KW-0255">Endonuclease</keyword>
<comment type="similarity">
    <text evidence="6">Belongs to the MrnC RNase family.</text>
</comment>
<dbReference type="RefSeq" id="WP_178258724.1">
    <property type="nucleotide sequence ID" value="NZ_DBEWUL010000099.1"/>
</dbReference>
<evidence type="ECO:0000256" key="2">
    <source>
        <dbReference type="ARBA" id="ARBA00022552"/>
    </source>
</evidence>
<proteinExistence type="inferred from homology"/>
<comment type="subunit">
    <text evidence="6">Homodimer.</text>
</comment>
<gene>
    <name evidence="6" type="primary">mrnC</name>
    <name evidence="9" type="ORF">FYJ39_07450</name>
</gene>
<dbReference type="GO" id="GO:0019843">
    <property type="term" value="F:rRNA binding"/>
    <property type="evidence" value="ECO:0007669"/>
    <property type="project" value="UniProtKB-UniRule"/>
</dbReference>
<organism evidence="9 10">
    <name type="scientific">Clostridium porci</name>
    <dbReference type="NCBI Taxonomy" id="2605778"/>
    <lineage>
        <taxon>Bacteria</taxon>
        <taxon>Bacillati</taxon>
        <taxon>Bacillota</taxon>
        <taxon>Clostridia</taxon>
        <taxon>Eubacteriales</taxon>
        <taxon>Clostridiaceae</taxon>
        <taxon>Clostridium</taxon>
    </lineage>
</organism>
<dbReference type="Gene3D" id="1.10.1520.10">
    <property type="entry name" value="Ribonuclease III domain"/>
    <property type="match status" value="1"/>
</dbReference>
<feature type="domain" description="RNase III" evidence="8">
    <location>
        <begin position="32"/>
        <end position="128"/>
    </location>
</feature>
<dbReference type="EC" id="3.1.26.-" evidence="6"/>
<evidence type="ECO:0000256" key="7">
    <source>
        <dbReference type="SAM" id="MobiDB-lite"/>
    </source>
</evidence>
<dbReference type="GO" id="GO:0006364">
    <property type="term" value="P:rRNA processing"/>
    <property type="evidence" value="ECO:0007669"/>
    <property type="project" value="UniProtKB-UniRule"/>
</dbReference>
<comment type="cofactor">
    <cofactor evidence="6">
        <name>Mg(2+)</name>
        <dbReference type="ChEBI" id="CHEBI:18420"/>
    </cofactor>
</comment>
<keyword evidence="6" id="KW-0963">Cytoplasm</keyword>
<evidence type="ECO:0000256" key="5">
    <source>
        <dbReference type="ARBA" id="ARBA00022801"/>
    </source>
</evidence>
<dbReference type="PANTHER" id="PTHR34276">
    <property type="entry name" value="MINI-RIBONUCLEASE 3"/>
    <property type="match status" value="1"/>
</dbReference>
<keyword evidence="6" id="KW-0694">RNA-binding</keyword>
<dbReference type="AlphaFoldDB" id="A0A7X2NKA0"/>
<evidence type="ECO:0000256" key="1">
    <source>
        <dbReference type="ARBA" id="ARBA00022517"/>
    </source>
</evidence>
<keyword evidence="6" id="KW-0699">rRNA-binding</keyword>
<comment type="function">
    <text evidence="6">Involved in correct processing of both the 5' and 3' ends of 23S rRNA precursor. Processes 30S rRNA precursor transcript even in absence of ribonuclease 3 (Rnc); Rnc processes 30S rRNA into smaller rRNA precursors.</text>
</comment>
<reference evidence="9 10" key="1">
    <citation type="submission" date="2019-08" db="EMBL/GenBank/DDBJ databases">
        <title>In-depth cultivation of the pig gut microbiome towards novel bacterial diversity and tailored functional studies.</title>
        <authorList>
            <person name="Wylensek D."/>
            <person name="Hitch T.C.A."/>
            <person name="Clavel T."/>
        </authorList>
    </citation>
    <scope>NUCLEOTIDE SEQUENCE [LARGE SCALE GENOMIC DNA]</scope>
    <source>
        <strain evidence="9 10">WCA-389-WT-23D1</strain>
    </source>
</reference>
<evidence type="ECO:0000313" key="9">
    <source>
        <dbReference type="EMBL" id="MSS36405.1"/>
    </source>
</evidence>
<evidence type="ECO:0000256" key="6">
    <source>
        <dbReference type="HAMAP-Rule" id="MF_01468"/>
    </source>
</evidence>
<keyword evidence="2 6" id="KW-0698">rRNA processing</keyword>
<comment type="subcellular location">
    <subcellularLocation>
        <location evidence="6">Cytoplasm</location>
    </subcellularLocation>
</comment>
<dbReference type="InterPro" id="IPR000999">
    <property type="entry name" value="RNase_III_dom"/>
</dbReference>
<evidence type="ECO:0000313" key="10">
    <source>
        <dbReference type="Proteomes" id="UP000429958"/>
    </source>
</evidence>
<dbReference type="InterPro" id="IPR008226">
    <property type="entry name" value="Mini3_fam"/>
</dbReference>
<feature type="active site" evidence="6">
    <location>
        <position position="38"/>
    </location>
</feature>
<protein>
    <recommendedName>
        <fullName evidence="6">Mini-ribonuclease 3</fullName>
        <shortName evidence="6">Mini-3</shortName>
        <shortName evidence="6">Mini-RNase 3</shortName>
        <ecNumber evidence="6">3.1.26.-</ecNumber>
    </recommendedName>
    <alternativeName>
        <fullName evidence="6">Mini-RNase III</fullName>
        <shortName evidence="6">Mini-III</shortName>
    </alternativeName>
</protein>
<keyword evidence="6" id="KW-0460">Magnesium</keyword>
<keyword evidence="5 6" id="KW-0378">Hydrolase</keyword>
<dbReference type="PANTHER" id="PTHR34276:SF1">
    <property type="entry name" value="MINI-RIBONUCLEASE 3"/>
    <property type="match status" value="1"/>
</dbReference>